<organism evidence="2 3">
    <name type="scientific">Paenibacillus pabuli</name>
    <dbReference type="NCBI Taxonomy" id="1472"/>
    <lineage>
        <taxon>Bacteria</taxon>
        <taxon>Bacillati</taxon>
        <taxon>Bacillota</taxon>
        <taxon>Bacilli</taxon>
        <taxon>Bacillales</taxon>
        <taxon>Paenibacillaceae</taxon>
        <taxon>Paenibacillus</taxon>
    </lineage>
</organism>
<evidence type="ECO:0000313" key="3">
    <source>
        <dbReference type="Proteomes" id="UP000248827"/>
    </source>
</evidence>
<comment type="caution">
    <text evidence="2">The sequence shown here is derived from an EMBL/GenBank/DDBJ whole genome shotgun (WGS) entry which is preliminary data.</text>
</comment>
<proteinExistence type="predicted"/>
<dbReference type="EMBL" id="QLLI01000007">
    <property type="protein sequence ID" value="RAI94732.1"/>
    <property type="molecule type" value="Genomic_DNA"/>
</dbReference>
<gene>
    <name evidence="2" type="ORF">DET54_107270</name>
</gene>
<sequence length="283" mass="28467">MQNIVTGRGIVVSEKWNVELHMSPGGWTAEVSAAADADKEALAAAGKTESAEGLFTVTGTLPQLSEAEREAVLAQLRKRPLALYALLRGGPAPAELAGLLPRHAPSEAVPGTAAGSSLSAGGAATCTCGRPGCTHAAAAERAVAARFAAEPLLQLAHAGLPREALLAGVLGSWAEELAQDPSGPGRAAETAGRPQARGGEGGAAVGEWIAEAAADGAMHQPGPGFGAVKVQLAQPGKPPATPELAALLPGVPVAAGLALIRERVAARMWEAVQKKKKDSPATK</sequence>
<accession>A0ABX9BJJ7</accession>
<feature type="region of interest" description="Disordered" evidence="1">
    <location>
        <begin position="178"/>
        <end position="203"/>
    </location>
</feature>
<reference evidence="2 3" key="1">
    <citation type="submission" date="2018-06" db="EMBL/GenBank/DDBJ databases">
        <title>Freshwater and sediment microbial communities from various areas in North America, analyzing microbe dynamics in response to fracking.</title>
        <authorList>
            <person name="Lamendella R."/>
        </authorList>
    </citation>
    <scope>NUCLEOTIDE SEQUENCE [LARGE SCALE GENOMIC DNA]</scope>
    <source>
        <strain evidence="2 3">NG-13</strain>
    </source>
</reference>
<keyword evidence="3" id="KW-1185">Reference proteome</keyword>
<protein>
    <recommendedName>
        <fullName evidence="4">SWIM-type domain-containing protein</fullName>
    </recommendedName>
</protein>
<dbReference type="Proteomes" id="UP000248827">
    <property type="component" value="Unassembled WGS sequence"/>
</dbReference>
<evidence type="ECO:0008006" key="4">
    <source>
        <dbReference type="Google" id="ProtNLM"/>
    </source>
</evidence>
<evidence type="ECO:0000313" key="2">
    <source>
        <dbReference type="EMBL" id="RAI94732.1"/>
    </source>
</evidence>
<evidence type="ECO:0000256" key="1">
    <source>
        <dbReference type="SAM" id="MobiDB-lite"/>
    </source>
</evidence>
<name>A0ABX9BJJ7_9BACL</name>